<accession>A0AA40CS25</accession>
<organism evidence="1 2">
    <name type="scientific">Cercophora newfieldiana</name>
    <dbReference type="NCBI Taxonomy" id="92897"/>
    <lineage>
        <taxon>Eukaryota</taxon>
        <taxon>Fungi</taxon>
        <taxon>Dikarya</taxon>
        <taxon>Ascomycota</taxon>
        <taxon>Pezizomycotina</taxon>
        <taxon>Sordariomycetes</taxon>
        <taxon>Sordariomycetidae</taxon>
        <taxon>Sordariales</taxon>
        <taxon>Lasiosphaeriaceae</taxon>
        <taxon>Cercophora</taxon>
    </lineage>
</organism>
<evidence type="ECO:0000313" key="2">
    <source>
        <dbReference type="Proteomes" id="UP001174936"/>
    </source>
</evidence>
<dbReference type="EMBL" id="JAULSV010000003">
    <property type="protein sequence ID" value="KAK0649190.1"/>
    <property type="molecule type" value="Genomic_DNA"/>
</dbReference>
<dbReference type="AlphaFoldDB" id="A0AA40CS25"/>
<keyword evidence="2" id="KW-1185">Reference proteome</keyword>
<sequence>MTVRAHKVVAKMTFGEIHDDLFGRKKSIGILPKVPTRQLLGIHLPRDHPFADRVLQSAHFLDNSAGAHISADMARRLHESCRSSGFRIPEDPRKMTLDHVVHRDLWDWAEEAFIPSVSDNPGWDAVVFYPAGRDGDVPTDVPASSSAAHKSDEEVTRLLNNASIIKMDDLMRDFPGIRNRIYNASGFRVRYLTKLERRDGTESPQNWHSWGNDWQRSGPDKVRQPLFETYHQKL</sequence>
<comment type="caution">
    <text evidence="1">The sequence shown here is derived from an EMBL/GenBank/DDBJ whole genome shotgun (WGS) entry which is preliminary data.</text>
</comment>
<name>A0AA40CS25_9PEZI</name>
<dbReference type="Proteomes" id="UP001174936">
    <property type="component" value="Unassembled WGS sequence"/>
</dbReference>
<gene>
    <name evidence="1" type="ORF">B0T16DRAFT_507766</name>
</gene>
<evidence type="ECO:0000313" key="1">
    <source>
        <dbReference type="EMBL" id="KAK0649190.1"/>
    </source>
</evidence>
<proteinExistence type="predicted"/>
<protein>
    <submittedName>
        <fullName evidence="1">Uncharacterized protein</fullName>
    </submittedName>
</protein>
<reference evidence="1" key="1">
    <citation type="submission" date="2023-06" db="EMBL/GenBank/DDBJ databases">
        <title>Genome-scale phylogeny and comparative genomics of the fungal order Sordariales.</title>
        <authorList>
            <consortium name="Lawrence Berkeley National Laboratory"/>
            <person name="Hensen N."/>
            <person name="Bonometti L."/>
            <person name="Westerberg I."/>
            <person name="Brannstrom I.O."/>
            <person name="Guillou S."/>
            <person name="Cros-Aarteil S."/>
            <person name="Calhoun S."/>
            <person name="Haridas S."/>
            <person name="Kuo A."/>
            <person name="Mondo S."/>
            <person name="Pangilinan J."/>
            <person name="Riley R."/>
            <person name="Labutti K."/>
            <person name="Andreopoulos B."/>
            <person name="Lipzen A."/>
            <person name="Chen C."/>
            <person name="Yanf M."/>
            <person name="Daum C."/>
            <person name="Ng V."/>
            <person name="Clum A."/>
            <person name="Steindorff A."/>
            <person name="Ohm R."/>
            <person name="Martin F."/>
            <person name="Silar P."/>
            <person name="Natvig D."/>
            <person name="Lalanne C."/>
            <person name="Gautier V."/>
            <person name="Ament-Velasquez S.L."/>
            <person name="Kruys A."/>
            <person name="Hutchinson M.I."/>
            <person name="Powell A.J."/>
            <person name="Barry K."/>
            <person name="Miller A.N."/>
            <person name="Grigoriev I.V."/>
            <person name="Debuchy R."/>
            <person name="Gladieux P."/>
            <person name="Thoren M.H."/>
            <person name="Johannesson H."/>
        </authorList>
    </citation>
    <scope>NUCLEOTIDE SEQUENCE</scope>
    <source>
        <strain evidence="1">SMH2532-1</strain>
    </source>
</reference>